<sequence>MNNVVACAGVIVVLNVSSNRFITNCRVGNWDTQATTCLLSIFTSSGHRNPQAACAKNTCLSKRRAYSRNPDSNLT</sequence>
<dbReference type="Proteomes" id="UP000198211">
    <property type="component" value="Unassembled WGS sequence"/>
</dbReference>
<name>A0A225VJZ3_9STRA</name>
<comment type="caution">
    <text evidence="1">The sequence shown here is derived from an EMBL/GenBank/DDBJ whole genome shotgun (WGS) entry which is preliminary data.</text>
</comment>
<reference evidence="2" key="1">
    <citation type="submission" date="2017-03" db="EMBL/GenBank/DDBJ databases">
        <title>Phytopthora megakarya and P. palmivora, two closely related causual agents of cacao black pod achieved similar genome size and gene model numbers by different mechanisms.</title>
        <authorList>
            <person name="Ali S."/>
            <person name="Shao J."/>
            <person name="Larry D.J."/>
            <person name="Kronmiller B."/>
            <person name="Shen D."/>
            <person name="Strem M.D."/>
            <person name="Melnick R.L."/>
            <person name="Guiltinan M.J."/>
            <person name="Tyler B.M."/>
            <person name="Meinhardt L.W."/>
            <person name="Bailey B.A."/>
        </authorList>
    </citation>
    <scope>NUCLEOTIDE SEQUENCE [LARGE SCALE GENOMIC DNA]</scope>
    <source>
        <strain evidence="2">zdho120</strain>
    </source>
</reference>
<dbReference type="AlphaFoldDB" id="A0A225VJZ3"/>
<gene>
    <name evidence="1" type="ORF">PHMEG_00021966</name>
</gene>
<protein>
    <submittedName>
        <fullName evidence="1">Uncharacterized protein</fullName>
    </submittedName>
</protein>
<proteinExistence type="predicted"/>
<accession>A0A225VJZ3</accession>
<keyword evidence="2" id="KW-1185">Reference proteome</keyword>
<evidence type="ECO:0000313" key="1">
    <source>
        <dbReference type="EMBL" id="OWZ05866.1"/>
    </source>
</evidence>
<organism evidence="1 2">
    <name type="scientific">Phytophthora megakarya</name>
    <dbReference type="NCBI Taxonomy" id="4795"/>
    <lineage>
        <taxon>Eukaryota</taxon>
        <taxon>Sar</taxon>
        <taxon>Stramenopiles</taxon>
        <taxon>Oomycota</taxon>
        <taxon>Peronosporomycetes</taxon>
        <taxon>Peronosporales</taxon>
        <taxon>Peronosporaceae</taxon>
        <taxon>Phytophthora</taxon>
    </lineage>
</organism>
<evidence type="ECO:0000313" key="2">
    <source>
        <dbReference type="Proteomes" id="UP000198211"/>
    </source>
</evidence>
<dbReference type="EMBL" id="NBNE01004220">
    <property type="protein sequence ID" value="OWZ05866.1"/>
    <property type="molecule type" value="Genomic_DNA"/>
</dbReference>